<dbReference type="AlphaFoldDB" id="A0A553I4G1"/>
<evidence type="ECO:0000313" key="2">
    <source>
        <dbReference type="Proteomes" id="UP000319160"/>
    </source>
</evidence>
<dbReference type="EMBL" id="VFLP01000018">
    <property type="protein sequence ID" value="TRX95098.1"/>
    <property type="molecule type" value="Genomic_DNA"/>
</dbReference>
<accession>A0A553I4G1</accession>
<keyword evidence="2" id="KW-1185">Reference proteome</keyword>
<comment type="caution">
    <text evidence="1">The sequence shown here is derived from an EMBL/GenBank/DDBJ whole genome shotgun (WGS) entry which is preliminary data.</text>
</comment>
<organism evidence="1 2">
    <name type="scientific">Xylaria flabelliformis</name>
    <dbReference type="NCBI Taxonomy" id="2512241"/>
    <lineage>
        <taxon>Eukaryota</taxon>
        <taxon>Fungi</taxon>
        <taxon>Dikarya</taxon>
        <taxon>Ascomycota</taxon>
        <taxon>Pezizomycotina</taxon>
        <taxon>Sordariomycetes</taxon>
        <taxon>Xylariomycetidae</taxon>
        <taxon>Xylariales</taxon>
        <taxon>Xylariaceae</taxon>
        <taxon>Xylaria</taxon>
    </lineage>
</organism>
<sequence>MTPRTNTNLEILAILVDFYDEEEGEYHVLVDVTYPLFEFLVIAKFIKFPWQAQYFEAETTTYKWVKGQGVGPKLLDHIMEAGRCIGFIVDNVDGARAAKVADLSACQSALAKLQSLGIVHGDINKHNFLKHNGKATLIDFESARKSSNEVQFESEFQRLENLSSDTSGRGGVRIPEEEGMPNATILLNG</sequence>
<evidence type="ECO:0008006" key="3">
    <source>
        <dbReference type="Google" id="ProtNLM"/>
    </source>
</evidence>
<protein>
    <recommendedName>
        <fullName evidence="3">Aminoglycoside phosphotransferase domain-containing protein</fullName>
    </recommendedName>
</protein>
<dbReference type="Pfam" id="PF06293">
    <property type="entry name" value="Kdo"/>
    <property type="match status" value="1"/>
</dbReference>
<dbReference type="SUPFAM" id="SSF56112">
    <property type="entry name" value="Protein kinase-like (PK-like)"/>
    <property type="match status" value="1"/>
</dbReference>
<dbReference type="Gene3D" id="1.10.510.10">
    <property type="entry name" value="Transferase(Phosphotransferase) domain 1"/>
    <property type="match status" value="1"/>
</dbReference>
<reference evidence="2" key="1">
    <citation type="submission" date="2019-06" db="EMBL/GenBank/DDBJ databases">
        <title>Draft genome sequence of the griseofulvin-producing fungus Xylaria cubensis strain G536.</title>
        <authorList>
            <person name="Mead M.E."/>
            <person name="Raja H.A."/>
            <person name="Steenwyk J.L."/>
            <person name="Knowles S.L."/>
            <person name="Oberlies N.H."/>
            <person name="Rokas A."/>
        </authorList>
    </citation>
    <scope>NUCLEOTIDE SEQUENCE [LARGE SCALE GENOMIC DNA]</scope>
    <source>
        <strain evidence="2">G536</strain>
    </source>
</reference>
<gene>
    <name evidence="1" type="ORF">FHL15_004183</name>
</gene>
<proteinExistence type="predicted"/>
<dbReference type="OrthoDB" id="2687876at2759"/>
<dbReference type="STRING" id="2512241.A0A553I4G1"/>
<dbReference type="InterPro" id="IPR011009">
    <property type="entry name" value="Kinase-like_dom_sf"/>
</dbReference>
<dbReference type="Proteomes" id="UP000319160">
    <property type="component" value="Unassembled WGS sequence"/>
</dbReference>
<evidence type="ECO:0000313" key="1">
    <source>
        <dbReference type="EMBL" id="TRX95098.1"/>
    </source>
</evidence>
<name>A0A553I4G1_9PEZI</name>